<dbReference type="InterPro" id="IPR016155">
    <property type="entry name" value="Mopterin_synth/thiamin_S_b"/>
</dbReference>
<comment type="caution">
    <text evidence="1">The sequence shown here is derived from an EMBL/GenBank/DDBJ whole genome shotgun (WGS) entry which is preliminary data.</text>
</comment>
<gene>
    <name evidence="1" type="ORF">HNQ52_002478</name>
</gene>
<dbReference type="EMBL" id="JACHHP010000004">
    <property type="protein sequence ID" value="MBB5208928.1"/>
    <property type="molecule type" value="Genomic_DNA"/>
</dbReference>
<dbReference type="InterPro" id="IPR012675">
    <property type="entry name" value="Beta-grasp_dom_sf"/>
</dbReference>
<dbReference type="InterPro" id="IPR003749">
    <property type="entry name" value="ThiS/MoaD-like"/>
</dbReference>
<dbReference type="Gene3D" id="3.10.20.30">
    <property type="match status" value="1"/>
</dbReference>
<name>A0A7W8G1J4_9GAMM</name>
<reference evidence="1 2" key="1">
    <citation type="submission" date="2020-08" db="EMBL/GenBank/DDBJ databases">
        <title>Genomic Encyclopedia of Type Strains, Phase IV (KMG-IV): sequencing the most valuable type-strain genomes for metagenomic binning, comparative biology and taxonomic classification.</title>
        <authorList>
            <person name="Goeker M."/>
        </authorList>
    </citation>
    <scope>NUCLEOTIDE SEQUENCE [LARGE SCALE GENOMIC DNA]</scope>
    <source>
        <strain evidence="1 2">DSM 24163</strain>
    </source>
</reference>
<organism evidence="1 2">
    <name type="scientific">Chiayiivirga flava</name>
    <dbReference type="NCBI Taxonomy" id="659595"/>
    <lineage>
        <taxon>Bacteria</taxon>
        <taxon>Pseudomonadati</taxon>
        <taxon>Pseudomonadota</taxon>
        <taxon>Gammaproteobacteria</taxon>
        <taxon>Lysobacterales</taxon>
        <taxon>Lysobacteraceae</taxon>
        <taxon>Chiayiivirga</taxon>
    </lineage>
</organism>
<evidence type="ECO:0000313" key="1">
    <source>
        <dbReference type="EMBL" id="MBB5208928.1"/>
    </source>
</evidence>
<keyword evidence="2" id="KW-1185">Reference proteome</keyword>
<dbReference type="RefSeq" id="WP_183961473.1">
    <property type="nucleotide sequence ID" value="NZ_JACHHP010000004.1"/>
</dbReference>
<dbReference type="CDD" id="cd00565">
    <property type="entry name" value="Ubl_ThiS"/>
    <property type="match status" value="1"/>
</dbReference>
<proteinExistence type="predicted"/>
<dbReference type="InterPro" id="IPR010035">
    <property type="entry name" value="Thi_S"/>
</dbReference>
<sequence>MTILLNGEPHTLADGTTIAALLAELGHGERRVAVEVNREIVPRGRHATHVLDDGDTVELVHAMGGG</sequence>
<dbReference type="PANTHER" id="PTHR34472:SF1">
    <property type="entry name" value="SULFUR CARRIER PROTEIN THIS"/>
    <property type="match status" value="1"/>
</dbReference>
<dbReference type="SUPFAM" id="SSF54285">
    <property type="entry name" value="MoaD/ThiS"/>
    <property type="match status" value="1"/>
</dbReference>
<dbReference type="AlphaFoldDB" id="A0A7W8G1J4"/>
<accession>A0A7W8G1J4</accession>
<dbReference type="NCBIfam" id="TIGR01683">
    <property type="entry name" value="thiS"/>
    <property type="match status" value="1"/>
</dbReference>
<dbReference type="Pfam" id="PF02597">
    <property type="entry name" value="ThiS"/>
    <property type="match status" value="1"/>
</dbReference>
<dbReference type="PANTHER" id="PTHR34472">
    <property type="entry name" value="SULFUR CARRIER PROTEIN THIS"/>
    <property type="match status" value="1"/>
</dbReference>
<dbReference type="Proteomes" id="UP000521199">
    <property type="component" value="Unassembled WGS sequence"/>
</dbReference>
<evidence type="ECO:0000313" key="2">
    <source>
        <dbReference type="Proteomes" id="UP000521199"/>
    </source>
</evidence>
<protein>
    <submittedName>
        <fullName evidence="1">Sulfur carrier protein</fullName>
    </submittedName>
</protein>